<keyword evidence="2 3" id="KW-0808">Transferase</keyword>
<dbReference type="InterPro" id="IPR001451">
    <property type="entry name" value="Hexapep"/>
</dbReference>
<dbReference type="EC" id="2.3.1.-" evidence="3"/>
<dbReference type="InterPro" id="IPR006315">
    <property type="entry name" value="OM_autotransptr_brl_dom"/>
</dbReference>
<dbReference type="InterPro" id="IPR011004">
    <property type="entry name" value="Trimer_LpxA-like_sf"/>
</dbReference>
<dbReference type="PANTHER" id="PTHR23416">
    <property type="entry name" value="SIALIC ACID SYNTHASE-RELATED"/>
    <property type="match status" value="1"/>
</dbReference>
<name>A0ABV0FT42_9GAMM</name>
<dbReference type="EMBL" id="JBDPZN010000003">
    <property type="protein sequence ID" value="MEO3682783.1"/>
    <property type="molecule type" value="Genomic_DNA"/>
</dbReference>
<evidence type="ECO:0000313" key="3">
    <source>
        <dbReference type="EMBL" id="MEO3682783.1"/>
    </source>
</evidence>
<accession>A0ABV0FT42</accession>
<dbReference type="InterPro" id="IPR051159">
    <property type="entry name" value="Hexapeptide_acetyltransf"/>
</dbReference>
<dbReference type="Pfam" id="PF00132">
    <property type="entry name" value="Hexapep"/>
    <property type="match status" value="1"/>
</dbReference>
<protein>
    <submittedName>
        <fullName evidence="3">Acyltransferase</fullName>
        <ecNumber evidence="3">2.3.1.-</ecNumber>
    </submittedName>
</protein>
<dbReference type="SUPFAM" id="SSF51161">
    <property type="entry name" value="Trimeric LpxA-like enzymes"/>
    <property type="match status" value="1"/>
</dbReference>
<comment type="caution">
    <text evidence="3">The sequence shown here is derived from an EMBL/GenBank/DDBJ whole genome shotgun (WGS) entry which is preliminary data.</text>
</comment>
<evidence type="ECO:0000313" key="4">
    <source>
        <dbReference type="Proteomes" id="UP001477278"/>
    </source>
</evidence>
<comment type="similarity">
    <text evidence="1">Belongs to the transferase hexapeptide repeat family.</text>
</comment>
<dbReference type="PANTHER" id="PTHR23416:SF23">
    <property type="entry name" value="ACETYLTRANSFERASE C18B11.09C-RELATED"/>
    <property type="match status" value="1"/>
</dbReference>
<evidence type="ECO:0000256" key="2">
    <source>
        <dbReference type="ARBA" id="ARBA00022679"/>
    </source>
</evidence>
<keyword evidence="4" id="KW-1185">Reference proteome</keyword>
<dbReference type="NCBIfam" id="TIGR01414">
    <property type="entry name" value="autotrans_barl"/>
    <property type="match status" value="1"/>
</dbReference>
<evidence type="ECO:0000256" key="1">
    <source>
        <dbReference type="ARBA" id="ARBA00007274"/>
    </source>
</evidence>
<dbReference type="RefSeq" id="WP_347690207.1">
    <property type="nucleotide sequence ID" value="NZ_JBDPZN010000003.1"/>
</dbReference>
<proteinExistence type="inferred from homology"/>
<dbReference type="Gene3D" id="2.160.10.10">
    <property type="entry name" value="Hexapeptide repeat proteins"/>
    <property type="match status" value="1"/>
</dbReference>
<sequence>MNLIVKFNSLFYLFFSQTFYRLLMFQFGSKSRIIKPLLILNYKHISVGNNVLIRNGARIEVVDPQNEVVIKIGNNVNIEQNVHIVARYLVQIGNNVTITGGCSIVDVIHPYDEINSEHKIGDRISQGAHPVYIGDDSFIGYGAHISPNVRVGKNCIIGANSVVTKDVPDYCVVAGAPARIIKRYCHESQSWKKVNHEST</sequence>
<organism evidence="3 4">
    <name type="scientific">Shewanella vesiculosa</name>
    <dbReference type="NCBI Taxonomy" id="518738"/>
    <lineage>
        <taxon>Bacteria</taxon>
        <taxon>Pseudomonadati</taxon>
        <taxon>Pseudomonadota</taxon>
        <taxon>Gammaproteobacteria</taxon>
        <taxon>Alteromonadales</taxon>
        <taxon>Shewanellaceae</taxon>
        <taxon>Shewanella</taxon>
    </lineage>
</organism>
<keyword evidence="3" id="KW-0012">Acyltransferase</keyword>
<reference evidence="3 4" key="1">
    <citation type="submission" date="2024-05" db="EMBL/GenBank/DDBJ databases">
        <title>Genome sequencing of Marine Estuary Bacteria, Shewanella vesiculosa and S. baltica, and Pseudomonas syringae.</title>
        <authorList>
            <person name="Gurung A."/>
            <person name="Maclea K.S."/>
        </authorList>
    </citation>
    <scope>NUCLEOTIDE SEQUENCE [LARGE SCALE GENOMIC DNA]</scope>
    <source>
        <strain evidence="3 4">1A</strain>
    </source>
</reference>
<dbReference type="GO" id="GO:0016746">
    <property type="term" value="F:acyltransferase activity"/>
    <property type="evidence" value="ECO:0007669"/>
    <property type="project" value="UniProtKB-KW"/>
</dbReference>
<dbReference type="CDD" id="cd04647">
    <property type="entry name" value="LbH_MAT_like"/>
    <property type="match status" value="1"/>
</dbReference>
<dbReference type="Proteomes" id="UP001477278">
    <property type="component" value="Unassembled WGS sequence"/>
</dbReference>
<gene>
    <name evidence="3" type="ORF">ABHN84_10850</name>
</gene>